<dbReference type="STRING" id="37546.A0A1B0FJF1"/>
<dbReference type="EMBL" id="CCAG010006963">
    <property type="status" value="NOT_ANNOTATED_CDS"/>
    <property type="molecule type" value="Genomic_DNA"/>
</dbReference>
<proteinExistence type="predicted"/>
<feature type="compositionally biased region" description="Basic and acidic residues" evidence="1">
    <location>
        <begin position="9"/>
        <end position="26"/>
    </location>
</feature>
<keyword evidence="3" id="KW-1185">Reference proteome</keyword>
<protein>
    <submittedName>
        <fullName evidence="2">Uncharacterized protein</fullName>
    </submittedName>
</protein>
<evidence type="ECO:0000256" key="1">
    <source>
        <dbReference type="SAM" id="MobiDB-lite"/>
    </source>
</evidence>
<evidence type="ECO:0000313" key="3">
    <source>
        <dbReference type="Proteomes" id="UP000092444"/>
    </source>
</evidence>
<reference evidence="2" key="1">
    <citation type="submission" date="2020-05" db="UniProtKB">
        <authorList>
            <consortium name="EnsemblMetazoa"/>
        </authorList>
    </citation>
    <scope>IDENTIFICATION</scope>
    <source>
        <strain evidence="2">Yale</strain>
    </source>
</reference>
<dbReference type="AlphaFoldDB" id="A0A1B0FJF1"/>
<name>A0A1B0FJF1_GLOMM</name>
<sequence length="85" mass="10315">MVRKQRFGQRREDRERHLVQRHNREEMEVDPMDAIANSITPRGKWSDVMQGDSESRKNKIEETKRRKIVRESNQSDYEGHAFNFR</sequence>
<evidence type="ECO:0000313" key="2">
    <source>
        <dbReference type="EnsemblMetazoa" id="GMOY003930-PA"/>
    </source>
</evidence>
<feature type="region of interest" description="Disordered" evidence="1">
    <location>
        <begin position="1"/>
        <end position="85"/>
    </location>
</feature>
<accession>A0A1B0FJF1</accession>
<organism evidence="2 3">
    <name type="scientific">Glossina morsitans morsitans</name>
    <name type="common">Savannah tsetse fly</name>
    <dbReference type="NCBI Taxonomy" id="37546"/>
    <lineage>
        <taxon>Eukaryota</taxon>
        <taxon>Metazoa</taxon>
        <taxon>Ecdysozoa</taxon>
        <taxon>Arthropoda</taxon>
        <taxon>Hexapoda</taxon>
        <taxon>Insecta</taxon>
        <taxon>Pterygota</taxon>
        <taxon>Neoptera</taxon>
        <taxon>Endopterygota</taxon>
        <taxon>Diptera</taxon>
        <taxon>Brachycera</taxon>
        <taxon>Muscomorpha</taxon>
        <taxon>Hippoboscoidea</taxon>
        <taxon>Glossinidae</taxon>
        <taxon>Glossina</taxon>
    </lineage>
</organism>
<dbReference type="VEuPathDB" id="VectorBase:GMOY003930"/>
<dbReference type="Proteomes" id="UP000092444">
    <property type="component" value="Unassembled WGS sequence"/>
</dbReference>
<feature type="compositionally biased region" description="Basic and acidic residues" evidence="1">
    <location>
        <begin position="53"/>
        <end position="64"/>
    </location>
</feature>
<dbReference type="EnsemblMetazoa" id="GMOY003930-RA">
    <property type="protein sequence ID" value="GMOY003930-PA"/>
    <property type="gene ID" value="GMOY003930"/>
</dbReference>